<feature type="region of interest" description="Disordered" evidence="1">
    <location>
        <begin position="24"/>
        <end position="64"/>
    </location>
</feature>
<name>A0A0L9UY16_PHAAN</name>
<dbReference type="AlphaFoldDB" id="A0A0L9UY16"/>
<reference evidence="3" key="1">
    <citation type="journal article" date="2015" name="Proc. Natl. Acad. Sci. U.S.A.">
        <title>Genome sequencing of adzuki bean (Vigna angularis) provides insight into high starch and low fat accumulation and domestication.</title>
        <authorList>
            <person name="Yang K."/>
            <person name="Tian Z."/>
            <person name="Chen C."/>
            <person name="Luo L."/>
            <person name="Zhao B."/>
            <person name="Wang Z."/>
            <person name="Yu L."/>
            <person name="Li Y."/>
            <person name="Sun Y."/>
            <person name="Li W."/>
            <person name="Chen Y."/>
            <person name="Li Y."/>
            <person name="Zhang Y."/>
            <person name="Ai D."/>
            <person name="Zhao J."/>
            <person name="Shang C."/>
            <person name="Ma Y."/>
            <person name="Wu B."/>
            <person name="Wang M."/>
            <person name="Gao L."/>
            <person name="Sun D."/>
            <person name="Zhang P."/>
            <person name="Guo F."/>
            <person name="Wang W."/>
            <person name="Li Y."/>
            <person name="Wang J."/>
            <person name="Varshney R.K."/>
            <person name="Wang J."/>
            <person name="Ling H.Q."/>
            <person name="Wan P."/>
        </authorList>
    </citation>
    <scope>NUCLEOTIDE SEQUENCE</scope>
    <source>
        <strain evidence="3">cv. Jingnong 6</strain>
    </source>
</reference>
<dbReference type="EMBL" id="CM003377">
    <property type="protein sequence ID" value="KOM47457.1"/>
    <property type="molecule type" value="Genomic_DNA"/>
</dbReference>
<proteinExistence type="predicted"/>
<evidence type="ECO:0000313" key="3">
    <source>
        <dbReference type="Proteomes" id="UP000053144"/>
    </source>
</evidence>
<feature type="compositionally biased region" description="Polar residues" evidence="1">
    <location>
        <begin position="36"/>
        <end position="47"/>
    </location>
</feature>
<dbReference type="Gramene" id="KOM47457">
    <property type="protein sequence ID" value="KOM47457"/>
    <property type="gene ID" value="LR48_Vigan07g116100"/>
</dbReference>
<sequence>MKGYGSTFIIIFFARKDGAHVEMDHRNHGDGVSAKAATTSVQNQQLGSVEGFVQQPSTRRERRL</sequence>
<dbReference type="Proteomes" id="UP000053144">
    <property type="component" value="Chromosome 7"/>
</dbReference>
<gene>
    <name evidence="2" type="ORF">LR48_Vigan07g116100</name>
</gene>
<organism evidence="2 3">
    <name type="scientific">Phaseolus angularis</name>
    <name type="common">Azuki bean</name>
    <name type="synonym">Vigna angularis</name>
    <dbReference type="NCBI Taxonomy" id="3914"/>
    <lineage>
        <taxon>Eukaryota</taxon>
        <taxon>Viridiplantae</taxon>
        <taxon>Streptophyta</taxon>
        <taxon>Embryophyta</taxon>
        <taxon>Tracheophyta</taxon>
        <taxon>Spermatophyta</taxon>
        <taxon>Magnoliopsida</taxon>
        <taxon>eudicotyledons</taxon>
        <taxon>Gunneridae</taxon>
        <taxon>Pentapetalae</taxon>
        <taxon>rosids</taxon>
        <taxon>fabids</taxon>
        <taxon>Fabales</taxon>
        <taxon>Fabaceae</taxon>
        <taxon>Papilionoideae</taxon>
        <taxon>50 kb inversion clade</taxon>
        <taxon>NPAAA clade</taxon>
        <taxon>indigoferoid/millettioid clade</taxon>
        <taxon>Phaseoleae</taxon>
        <taxon>Vigna</taxon>
    </lineage>
</organism>
<accession>A0A0L9UY16</accession>
<evidence type="ECO:0000256" key="1">
    <source>
        <dbReference type="SAM" id="MobiDB-lite"/>
    </source>
</evidence>
<evidence type="ECO:0000313" key="2">
    <source>
        <dbReference type="EMBL" id="KOM47457.1"/>
    </source>
</evidence>
<protein>
    <submittedName>
        <fullName evidence="2">Uncharacterized protein</fullName>
    </submittedName>
</protein>